<organism evidence="1 2">
    <name type="scientific">Salmonella enterica subsp. indica</name>
    <dbReference type="NCBI Taxonomy" id="59207"/>
    <lineage>
        <taxon>Bacteria</taxon>
        <taxon>Pseudomonadati</taxon>
        <taxon>Pseudomonadota</taxon>
        <taxon>Gammaproteobacteria</taxon>
        <taxon>Enterobacterales</taxon>
        <taxon>Enterobacteriaceae</taxon>
        <taxon>Salmonella</taxon>
    </lineage>
</organism>
<gene>
    <name evidence="1" type="ORF">NCTC12420_02097</name>
</gene>
<dbReference type="EMBL" id="UGYB01000001">
    <property type="protein sequence ID" value="SUI02338.1"/>
    <property type="molecule type" value="Genomic_DNA"/>
</dbReference>
<dbReference type="Proteomes" id="UP000254220">
    <property type="component" value="Unassembled WGS sequence"/>
</dbReference>
<protein>
    <submittedName>
        <fullName evidence="1">Uncharacterized protein</fullName>
    </submittedName>
</protein>
<sequence>MVVTDNRKNFFRFCIRKKTYLSALSNSLKNWLGSNPYPLEVDMFFSVGVETPKDENTAYGMFLPAFFSLRLQMFLRC</sequence>
<proteinExistence type="predicted"/>
<name>A0A379XPC9_SALER</name>
<dbReference type="AlphaFoldDB" id="A0A379XPC9"/>
<reference evidence="1 2" key="1">
    <citation type="submission" date="2018-06" db="EMBL/GenBank/DDBJ databases">
        <authorList>
            <consortium name="Pathogen Informatics"/>
            <person name="Doyle S."/>
        </authorList>
    </citation>
    <scope>NUCLEOTIDE SEQUENCE [LARGE SCALE GENOMIC DNA]</scope>
    <source>
        <strain evidence="1 2">NCTC12420</strain>
    </source>
</reference>
<accession>A0A379XPC9</accession>
<evidence type="ECO:0000313" key="1">
    <source>
        <dbReference type="EMBL" id="SUI02338.1"/>
    </source>
</evidence>
<evidence type="ECO:0000313" key="2">
    <source>
        <dbReference type="Proteomes" id="UP000254220"/>
    </source>
</evidence>